<keyword evidence="6 12" id="KW-0028">Amino-acid biosynthesis</keyword>
<evidence type="ECO:0000256" key="4">
    <source>
        <dbReference type="ARBA" id="ARBA00012086"/>
    </source>
</evidence>
<reference evidence="17" key="1">
    <citation type="submission" date="2017-08" db="EMBL/GenBank/DDBJ databases">
        <title>Draft genome sequence of Lactococcus sp. strain Rs-Y01, isolated from the gut of the lower termite Reticulitermes speratus.</title>
        <authorList>
            <person name="Ohkuma M."/>
            <person name="Yuki M."/>
        </authorList>
    </citation>
    <scope>NUCLEOTIDE SEQUENCE [LARGE SCALE GENOMIC DNA]</scope>
    <source>
        <strain evidence="17">Rs-Y01</strain>
    </source>
</reference>
<feature type="site" description="Part of a proton relay during catalysis" evidence="12">
    <location>
        <position position="114"/>
    </location>
</feature>
<dbReference type="NCBIfam" id="TIGR00674">
    <property type="entry name" value="dapA"/>
    <property type="match status" value="1"/>
</dbReference>
<dbReference type="EC" id="4.3.3.7" evidence="4 12"/>
<feature type="site" description="Part of a proton relay during catalysis" evidence="12">
    <location>
        <position position="50"/>
    </location>
</feature>
<comment type="similarity">
    <text evidence="3 12 13">Belongs to the DapA family.</text>
</comment>
<evidence type="ECO:0000256" key="9">
    <source>
        <dbReference type="ARBA" id="ARBA00023239"/>
    </source>
</evidence>
<evidence type="ECO:0000256" key="11">
    <source>
        <dbReference type="ARBA" id="ARBA00047836"/>
    </source>
</evidence>
<keyword evidence="9 12" id="KW-0456">Lyase</keyword>
<dbReference type="OrthoDB" id="9782828at2"/>
<keyword evidence="8 12" id="KW-0457">Lysine biosynthesis</keyword>
<gene>
    <name evidence="12" type="primary">dapA</name>
    <name evidence="16" type="ORF">RsY01_948</name>
</gene>
<dbReference type="CDD" id="cd00950">
    <property type="entry name" value="DHDPS"/>
    <property type="match status" value="1"/>
</dbReference>
<feature type="active site" description="Schiff-base intermediate with substrate" evidence="12 14">
    <location>
        <position position="168"/>
    </location>
</feature>
<keyword evidence="7 12" id="KW-0220">Diaminopimelate biosynthesis</keyword>
<dbReference type="InterPro" id="IPR020625">
    <property type="entry name" value="Schiff_base-form_aldolases_AS"/>
</dbReference>
<evidence type="ECO:0000256" key="8">
    <source>
        <dbReference type="ARBA" id="ARBA00023154"/>
    </source>
</evidence>
<protein>
    <recommendedName>
        <fullName evidence="4 12">4-hydroxy-tetrahydrodipicolinate synthase</fullName>
        <shortName evidence="12">HTPA synthase</shortName>
        <ecNumber evidence="4 12">4.3.3.7</ecNumber>
    </recommendedName>
</protein>
<evidence type="ECO:0000256" key="12">
    <source>
        <dbReference type="HAMAP-Rule" id="MF_00418"/>
    </source>
</evidence>
<dbReference type="PANTHER" id="PTHR12128">
    <property type="entry name" value="DIHYDRODIPICOLINATE SYNTHASE"/>
    <property type="match status" value="1"/>
</dbReference>
<name>A0A224WZ29_9LACT</name>
<proteinExistence type="inferred from homology"/>
<evidence type="ECO:0000256" key="13">
    <source>
        <dbReference type="PIRNR" id="PIRNR001365"/>
    </source>
</evidence>
<evidence type="ECO:0000313" key="16">
    <source>
        <dbReference type="EMBL" id="GAX47348.1"/>
    </source>
</evidence>
<keyword evidence="10 12" id="KW-0704">Schiff base</keyword>
<comment type="catalytic activity">
    <reaction evidence="11 12">
        <text>L-aspartate 4-semialdehyde + pyruvate = (2S,4S)-4-hydroxy-2,3,4,5-tetrahydrodipicolinate + H2O + H(+)</text>
        <dbReference type="Rhea" id="RHEA:34171"/>
        <dbReference type="ChEBI" id="CHEBI:15361"/>
        <dbReference type="ChEBI" id="CHEBI:15377"/>
        <dbReference type="ChEBI" id="CHEBI:15378"/>
        <dbReference type="ChEBI" id="CHEBI:67139"/>
        <dbReference type="ChEBI" id="CHEBI:537519"/>
        <dbReference type="EC" id="4.3.3.7"/>
    </reaction>
</comment>
<evidence type="ECO:0000256" key="15">
    <source>
        <dbReference type="PIRSR" id="PIRSR001365-2"/>
    </source>
</evidence>
<accession>A0A224WZ29</accession>
<feature type="binding site" evidence="12 15">
    <location>
        <position position="51"/>
    </location>
    <ligand>
        <name>pyruvate</name>
        <dbReference type="ChEBI" id="CHEBI:15361"/>
    </ligand>
</feature>
<dbReference type="GO" id="GO:0019877">
    <property type="term" value="P:diaminopimelate biosynthetic process"/>
    <property type="evidence" value="ECO:0007669"/>
    <property type="project" value="UniProtKB-UniRule"/>
</dbReference>
<dbReference type="RefSeq" id="WP_094784402.1">
    <property type="nucleotide sequence ID" value="NZ_BEDT01000002.1"/>
</dbReference>
<evidence type="ECO:0000256" key="6">
    <source>
        <dbReference type="ARBA" id="ARBA00022605"/>
    </source>
</evidence>
<comment type="pathway">
    <text evidence="2 12">Amino-acid biosynthesis; L-lysine biosynthesis via DAP pathway; (S)-tetrahydrodipicolinate from L-aspartate: step 3/4.</text>
</comment>
<dbReference type="AlphaFoldDB" id="A0A224WZ29"/>
<sequence>MSLEQLKNAQIITALVTPFKANGDINFEALPKLIEHLLAHHTQGLVLAGTTGESPTLTHDEELELFRVVQEIVAGRVPLIAGIGTNDTRDSVIFTQEVAAFGGFAAGLAVVPYYNKPSQEGLFQHFTAIADASDLPIVLYNVPGRTVAQLTPETSLRLAQHPNIIAIKECTGVENLTYLIEQAPDDFLIYTGEDGLAFHAKALGAHGVISVAAHTNGDDFYEMFEQLENGELKAAARVQRQLLPKIDALFSLPSPAPVKAVLNHQGFEVGPLRLPLVAATLEEAKAIIRVIENGSDNFGGK</sequence>
<evidence type="ECO:0000256" key="14">
    <source>
        <dbReference type="PIRSR" id="PIRSR001365-1"/>
    </source>
</evidence>
<feature type="active site" description="Proton donor/acceptor" evidence="12 14">
    <location>
        <position position="140"/>
    </location>
</feature>
<comment type="subcellular location">
    <subcellularLocation>
        <location evidence="12">Cytoplasm</location>
    </subcellularLocation>
</comment>
<evidence type="ECO:0000313" key="17">
    <source>
        <dbReference type="Proteomes" id="UP000218689"/>
    </source>
</evidence>
<evidence type="ECO:0000256" key="2">
    <source>
        <dbReference type="ARBA" id="ARBA00005120"/>
    </source>
</evidence>
<evidence type="ECO:0000256" key="7">
    <source>
        <dbReference type="ARBA" id="ARBA00022915"/>
    </source>
</evidence>
<feature type="binding site" evidence="12 15">
    <location>
        <position position="209"/>
    </location>
    <ligand>
        <name>pyruvate</name>
        <dbReference type="ChEBI" id="CHEBI:15361"/>
    </ligand>
</feature>
<keyword evidence="5 12" id="KW-0963">Cytoplasm</keyword>
<dbReference type="EMBL" id="BEDT01000002">
    <property type="protein sequence ID" value="GAX47348.1"/>
    <property type="molecule type" value="Genomic_DNA"/>
</dbReference>
<dbReference type="InterPro" id="IPR020624">
    <property type="entry name" value="Schiff_base-form_aldolases_CS"/>
</dbReference>
<dbReference type="GO" id="GO:0005829">
    <property type="term" value="C:cytosol"/>
    <property type="evidence" value="ECO:0007669"/>
    <property type="project" value="TreeGrafter"/>
</dbReference>
<dbReference type="PRINTS" id="PR00146">
    <property type="entry name" value="DHPICSNTHASE"/>
</dbReference>
<dbReference type="UniPathway" id="UPA00034">
    <property type="reaction ID" value="UER00017"/>
</dbReference>
<dbReference type="InterPro" id="IPR002220">
    <property type="entry name" value="DapA-like"/>
</dbReference>
<dbReference type="Pfam" id="PF00701">
    <property type="entry name" value="DHDPS"/>
    <property type="match status" value="1"/>
</dbReference>
<keyword evidence="17" id="KW-1185">Reference proteome</keyword>
<evidence type="ECO:0000256" key="1">
    <source>
        <dbReference type="ARBA" id="ARBA00003294"/>
    </source>
</evidence>
<dbReference type="InterPro" id="IPR005263">
    <property type="entry name" value="DapA"/>
</dbReference>
<organism evidence="16 17">
    <name type="scientific">Pseudolactococcus reticulitermitis</name>
    <dbReference type="NCBI Taxonomy" id="2025039"/>
    <lineage>
        <taxon>Bacteria</taxon>
        <taxon>Bacillati</taxon>
        <taxon>Bacillota</taxon>
        <taxon>Bacilli</taxon>
        <taxon>Lactobacillales</taxon>
        <taxon>Streptococcaceae</taxon>
        <taxon>Pseudolactococcus</taxon>
    </lineage>
</organism>
<dbReference type="PIRSF" id="PIRSF001365">
    <property type="entry name" value="DHDPS"/>
    <property type="match status" value="1"/>
</dbReference>
<dbReference type="GO" id="GO:0008840">
    <property type="term" value="F:4-hydroxy-tetrahydrodipicolinate synthase activity"/>
    <property type="evidence" value="ECO:0007669"/>
    <property type="project" value="UniProtKB-UniRule"/>
</dbReference>
<evidence type="ECO:0000256" key="10">
    <source>
        <dbReference type="ARBA" id="ARBA00023270"/>
    </source>
</evidence>
<evidence type="ECO:0000256" key="3">
    <source>
        <dbReference type="ARBA" id="ARBA00007592"/>
    </source>
</evidence>
<evidence type="ECO:0000256" key="5">
    <source>
        <dbReference type="ARBA" id="ARBA00022490"/>
    </source>
</evidence>
<dbReference type="SUPFAM" id="SSF51569">
    <property type="entry name" value="Aldolase"/>
    <property type="match status" value="1"/>
</dbReference>
<dbReference type="PROSITE" id="PS00666">
    <property type="entry name" value="DHDPS_2"/>
    <property type="match status" value="1"/>
</dbReference>
<dbReference type="Gene3D" id="3.20.20.70">
    <property type="entry name" value="Aldolase class I"/>
    <property type="match status" value="1"/>
</dbReference>
<dbReference type="InterPro" id="IPR013785">
    <property type="entry name" value="Aldolase_TIM"/>
</dbReference>
<dbReference type="Proteomes" id="UP000218689">
    <property type="component" value="Unassembled WGS sequence"/>
</dbReference>
<dbReference type="PANTHER" id="PTHR12128:SF66">
    <property type="entry name" value="4-HYDROXY-2-OXOGLUTARATE ALDOLASE, MITOCHONDRIAL"/>
    <property type="match status" value="1"/>
</dbReference>
<dbReference type="HAMAP" id="MF_00418">
    <property type="entry name" value="DapA"/>
    <property type="match status" value="1"/>
</dbReference>
<comment type="subunit">
    <text evidence="12">Homotetramer; dimer of dimers.</text>
</comment>
<dbReference type="PROSITE" id="PS00665">
    <property type="entry name" value="DHDPS_1"/>
    <property type="match status" value="1"/>
</dbReference>
<comment type="caution">
    <text evidence="16">The sequence shown here is derived from an EMBL/GenBank/DDBJ whole genome shotgun (WGS) entry which is preliminary data.</text>
</comment>
<dbReference type="GO" id="GO:0009089">
    <property type="term" value="P:lysine biosynthetic process via diaminopimelate"/>
    <property type="evidence" value="ECO:0007669"/>
    <property type="project" value="UniProtKB-UniRule"/>
</dbReference>
<comment type="function">
    <text evidence="1 12">Catalyzes the condensation of (S)-aspartate-beta-semialdehyde [(S)-ASA] and pyruvate to 4-hydroxy-tetrahydrodipicolinate (HTPA).</text>
</comment>
<dbReference type="SMART" id="SM01130">
    <property type="entry name" value="DHDPS"/>
    <property type="match status" value="1"/>
</dbReference>
<comment type="caution">
    <text evidence="12">Was originally thought to be a dihydrodipicolinate synthase (DHDPS), catalyzing the condensation of (S)-aspartate-beta-semialdehyde [(S)-ASA] and pyruvate to dihydrodipicolinate (DHDP). However, it was shown in E.coli that the product of the enzymatic reaction is not dihydrodipicolinate but in fact (4S)-4-hydroxy-2,3,4,5-tetrahydro-(2S)-dipicolinic acid (HTPA), and that the consecutive dehydration reaction leading to DHDP is not spontaneous but catalyzed by DapB.</text>
</comment>